<dbReference type="InterPro" id="IPR050390">
    <property type="entry name" value="C5-Methyltransferase"/>
</dbReference>
<evidence type="ECO:0000256" key="7">
    <source>
        <dbReference type="PROSITE-ProRule" id="PRU01016"/>
    </source>
</evidence>
<dbReference type="GO" id="GO:0044027">
    <property type="term" value="P:negative regulation of gene expression via chromosomal CpG island methylation"/>
    <property type="evidence" value="ECO:0007669"/>
    <property type="project" value="TreeGrafter"/>
</dbReference>
<dbReference type="PANTHER" id="PTHR10629:SF52">
    <property type="entry name" value="DNA (CYTOSINE-5)-METHYLTRANSFERASE 1"/>
    <property type="match status" value="1"/>
</dbReference>
<evidence type="ECO:0000256" key="2">
    <source>
        <dbReference type="ARBA" id="ARBA00022603"/>
    </source>
</evidence>
<dbReference type="EC" id="2.1.1.37" evidence="1"/>
<dbReference type="InterPro" id="IPR031303">
    <property type="entry name" value="C5_meth_CS"/>
</dbReference>
<dbReference type="PRINTS" id="PR00105">
    <property type="entry name" value="C5METTRFRASE"/>
</dbReference>
<evidence type="ECO:0000256" key="4">
    <source>
        <dbReference type="ARBA" id="ARBA00022691"/>
    </source>
</evidence>
<evidence type="ECO:0000256" key="3">
    <source>
        <dbReference type="ARBA" id="ARBA00022679"/>
    </source>
</evidence>
<proteinExistence type="inferred from homology"/>
<dbReference type="PROSITE" id="PS00095">
    <property type="entry name" value="C5_MTASE_2"/>
    <property type="match status" value="1"/>
</dbReference>
<feature type="active site" evidence="7">
    <location>
        <position position="89"/>
    </location>
</feature>
<evidence type="ECO:0000256" key="1">
    <source>
        <dbReference type="ARBA" id="ARBA00011975"/>
    </source>
</evidence>
<dbReference type="AlphaFoldDB" id="A0A450S5D8"/>
<dbReference type="GO" id="GO:0032259">
    <property type="term" value="P:methylation"/>
    <property type="evidence" value="ECO:0007669"/>
    <property type="project" value="UniProtKB-KW"/>
</dbReference>
<comment type="similarity">
    <text evidence="7">Belongs to the class I-like SAM-binding methyltransferase superfamily. C5-methyltransferase family.</text>
</comment>
<dbReference type="GO" id="GO:0003677">
    <property type="term" value="F:DNA binding"/>
    <property type="evidence" value="ECO:0007669"/>
    <property type="project" value="TreeGrafter"/>
</dbReference>
<dbReference type="Pfam" id="PF00145">
    <property type="entry name" value="DNA_methylase"/>
    <property type="match status" value="1"/>
</dbReference>
<organism evidence="8">
    <name type="scientific">Candidatus Kentrum sp. DK</name>
    <dbReference type="NCBI Taxonomy" id="2126562"/>
    <lineage>
        <taxon>Bacteria</taxon>
        <taxon>Pseudomonadati</taxon>
        <taxon>Pseudomonadota</taxon>
        <taxon>Gammaproteobacteria</taxon>
        <taxon>Candidatus Kentrum</taxon>
    </lineage>
</organism>
<evidence type="ECO:0000256" key="6">
    <source>
        <dbReference type="ARBA" id="ARBA00047422"/>
    </source>
</evidence>
<reference evidence="8" key="1">
    <citation type="submission" date="2019-02" db="EMBL/GenBank/DDBJ databases">
        <authorList>
            <person name="Gruber-Vodicka R. H."/>
            <person name="Seah K. B. B."/>
        </authorList>
    </citation>
    <scope>NUCLEOTIDE SEQUENCE</scope>
    <source>
        <strain evidence="8">BECK_DK161</strain>
    </source>
</reference>
<dbReference type="Gene3D" id="3.40.50.150">
    <property type="entry name" value="Vaccinia Virus protein VP39"/>
    <property type="match status" value="1"/>
</dbReference>
<evidence type="ECO:0000256" key="5">
    <source>
        <dbReference type="ARBA" id="ARBA00022747"/>
    </source>
</evidence>
<dbReference type="InterPro" id="IPR029063">
    <property type="entry name" value="SAM-dependent_MTases_sf"/>
</dbReference>
<dbReference type="GO" id="GO:0009307">
    <property type="term" value="P:DNA restriction-modification system"/>
    <property type="evidence" value="ECO:0007669"/>
    <property type="project" value="UniProtKB-KW"/>
</dbReference>
<comment type="catalytic activity">
    <reaction evidence="6">
        <text>a 2'-deoxycytidine in DNA + S-adenosyl-L-methionine = a 5-methyl-2'-deoxycytidine in DNA + S-adenosyl-L-homocysteine + H(+)</text>
        <dbReference type="Rhea" id="RHEA:13681"/>
        <dbReference type="Rhea" id="RHEA-COMP:11369"/>
        <dbReference type="Rhea" id="RHEA-COMP:11370"/>
        <dbReference type="ChEBI" id="CHEBI:15378"/>
        <dbReference type="ChEBI" id="CHEBI:57856"/>
        <dbReference type="ChEBI" id="CHEBI:59789"/>
        <dbReference type="ChEBI" id="CHEBI:85452"/>
        <dbReference type="ChEBI" id="CHEBI:85454"/>
        <dbReference type="EC" id="2.1.1.37"/>
    </reaction>
</comment>
<sequence length="369" mass="40319">MMKATSAKTKPEITAVDLFCGVGGLTHGLLRGGIDVVAGIDLDSTCRYPFEANNPARFFRWNVKDLTASTLKELLDGSSLTLLAGCAPCQPFSTYSRSRRKERGGSDWELVESFGRLVREVQPHFVTMENVPAVENHPVFKRFLECLGGYHTVWDNIDCSKIGIPQTRKRLVLLASKLGAEGLSLPTGNEATATVRSAIAHLPKLKAGEADLSDPLHIACRLSILNLKRIKASRPGGTWRDWSPPLRAACHLKSTGNTYPSVYGRMEWDKPAPTITTQCFGYGNGRFGHPEQDRAITLREAAMLQTFPSDYAFVPGNGKLSVSLLGRLIGNAVPVRLGEVIGKTLCNHARTHASAAISTFHTENERANH</sequence>
<keyword evidence="3 7" id="KW-0808">Transferase</keyword>
<dbReference type="SUPFAM" id="SSF53335">
    <property type="entry name" value="S-adenosyl-L-methionine-dependent methyltransferases"/>
    <property type="match status" value="1"/>
</dbReference>
<keyword evidence="5" id="KW-0680">Restriction system</keyword>
<name>A0A450S5D8_9GAMM</name>
<dbReference type="EMBL" id="CAADEY010000017">
    <property type="protein sequence ID" value="VFJ47081.1"/>
    <property type="molecule type" value="Genomic_DNA"/>
</dbReference>
<dbReference type="PROSITE" id="PS51679">
    <property type="entry name" value="SAM_MT_C5"/>
    <property type="match status" value="1"/>
</dbReference>
<dbReference type="GO" id="GO:0003886">
    <property type="term" value="F:DNA (cytosine-5-)-methyltransferase activity"/>
    <property type="evidence" value="ECO:0007669"/>
    <property type="project" value="UniProtKB-EC"/>
</dbReference>
<accession>A0A450S5D8</accession>
<gene>
    <name evidence="8" type="ORF">BECKDK2373C_GA0170839_10176</name>
</gene>
<protein>
    <recommendedName>
        <fullName evidence="1">DNA (cytosine-5-)-methyltransferase</fullName>
        <ecNumber evidence="1">2.1.1.37</ecNumber>
    </recommendedName>
</protein>
<dbReference type="InterPro" id="IPR001525">
    <property type="entry name" value="C5_MeTfrase"/>
</dbReference>
<dbReference type="PANTHER" id="PTHR10629">
    <property type="entry name" value="CYTOSINE-SPECIFIC METHYLTRANSFERASE"/>
    <property type="match status" value="1"/>
</dbReference>
<dbReference type="Gene3D" id="3.90.120.10">
    <property type="entry name" value="DNA Methylase, subunit A, domain 2"/>
    <property type="match status" value="1"/>
</dbReference>
<evidence type="ECO:0000313" key="8">
    <source>
        <dbReference type="EMBL" id="VFJ47081.1"/>
    </source>
</evidence>
<keyword evidence="2 7" id="KW-0489">Methyltransferase</keyword>
<keyword evidence="4 7" id="KW-0949">S-adenosyl-L-methionine</keyword>